<comment type="caution">
    <text evidence="1">The sequence shown here is derived from an EMBL/GenBank/DDBJ whole genome shotgun (WGS) entry which is preliminary data.</text>
</comment>
<protein>
    <recommendedName>
        <fullName evidence="3">Nucleoid associated protein NdpA</fullName>
    </recommendedName>
</protein>
<gene>
    <name evidence="1" type="ORF">BXY45_12095</name>
</gene>
<accession>A0A316A1J9</accession>
<dbReference type="EMBL" id="QGDQ01000020">
    <property type="protein sequence ID" value="PWJ51816.1"/>
    <property type="molecule type" value="Genomic_DNA"/>
</dbReference>
<dbReference type="AlphaFoldDB" id="A0A316A1J9"/>
<reference evidence="1 2" key="1">
    <citation type="submission" date="2018-03" db="EMBL/GenBank/DDBJ databases">
        <title>Genomic Encyclopedia of Archaeal and Bacterial Type Strains, Phase II (KMG-II): from individual species to whole genera.</title>
        <authorList>
            <person name="Goeker M."/>
        </authorList>
    </citation>
    <scope>NUCLEOTIDE SEQUENCE [LARGE SCALE GENOMIC DNA]</scope>
    <source>
        <strain evidence="1 2">DSM 44889</strain>
    </source>
</reference>
<evidence type="ECO:0008006" key="3">
    <source>
        <dbReference type="Google" id="ProtNLM"/>
    </source>
</evidence>
<name>A0A316A1J9_9ACTN</name>
<dbReference type="Pfam" id="PF04245">
    <property type="entry name" value="NA37"/>
    <property type="match status" value="1"/>
</dbReference>
<dbReference type="InterPro" id="IPR007358">
    <property type="entry name" value="Nucleoid_associated_NdpA"/>
</dbReference>
<evidence type="ECO:0000313" key="2">
    <source>
        <dbReference type="Proteomes" id="UP000245469"/>
    </source>
</evidence>
<sequence>MHLQRSHAAAQDEGALLALITLKINQLALHLIQRAGRSTRTEPVLSEALTPLDGQNRGFLQTRLSDALKRARPVVEDPELPAQAPAVVKQYLDGTTPLLETSTALAKLLQESQPGVSPAGLLMVADGSLDKEPILVIAKLEHETGARARQQTTPDGKQIYGMEFLQDLFFTKGSRVYKVAVFTAPPNDTDPLFGQVSDQQSAGSAVAGYFMNVFLGCNFTQRADVLTELFHNAALRYFDTVQDPARRAHYQVALLSELTSNRQEISVSAFARDHLDPQDQVPFTDAVGSESVHLTRPVPKDLTLIASKLARVQMDFESNVMLLAPPEEFGEEGTVSIDEAPEGRSTVTITDTVKRVTSAGRIRKTAGEADDES</sequence>
<dbReference type="Proteomes" id="UP000245469">
    <property type="component" value="Unassembled WGS sequence"/>
</dbReference>
<dbReference type="GO" id="GO:0009295">
    <property type="term" value="C:nucleoid"/>
    <property type="evidence" value="ECO:0007669"/>
    <property type="project" value="InterPro"/>
</dbReference>
<organism evidence="1 2">
    <name type="scientific">Quadrisphaera granulorum</name>
    <dbReference type="NCBI Taxonomy" id="317664"/>
    <lineage>
        <taxon>Bacteria</taxon>
        <taxon>Bacillati</taxon>
        <taxon>Actinomycetota</taxon>
        <taxon>Actinomycetes</taxon>
        <taxon>Kineosporiales</taxon>
        <taxon>Kineosporiaceae</taxon>
        <taxon>Quadrisphaera</taxon>
    </lineage>
</organism>
<proteinExistence type="predicted"/>
<keyword evidence="2" id="KW-1185">Reference proteome</keyword>
<evidence type="ECO:0000313" key="1">
    <source>
        <dbReference type="EMBL" id="PWJ51816.1"/>
    </source>
</evidence>